<comment type="caution">
    <text evidence="2">The sequence shown here is derived from an EMBL/GenBank/DDBJ whole genome shotgun (WGS) entry which is preliminary data.</text>
</comment>
<evidence type="ECO:0000313" key="3">
    <source>
        <dbReference type="Proteomes" id="UP001232148"/>
    </source>
</evidence>
<feature type="compositionally biased region" description="Basic residues" evidence="1">
    <location>
        <begin position="52"/>
        <end position="64"/>
    </location>
</feature>
<dbReference type="Proteomes" id="UP001232148">
    <property type="component" value="Unassembled WGS sequence"/>
</dbReference>
<dbReference type="EMBL" id="MU843330">
    <property type="protein sequence ID" value="KAK2020367.1"/>
    <property type="molecule type" value="Genomic_DNA"/>
</dbReference>
<feature type="region of interest" description="Disordered" evidence="1">
    <location>
        <begin position="48"/>
        <end position="92"/>
    </location>
</feature>
<accession>A0AAD9LTZ4</accession>
<proteinExistence type="predicted"/>
<evidence type="ECO:0000313" key="2">
    <source>
        <dbReference type="EMBL" id="KAK2020367.1"/>
    </source>
</evidence>
<dbReference type="AlphaFoldDB" id="A0AAD9LTZ4"/>
<keyword evidence="3" id="KW-1185">Reference proteome</keyword>
<protein>
    <submittedName>
        <fullName evidence="2">Uncharacterized protein</fullName>
    </submittedName>
</protein>
<feature type="region of interest" description="Disordered" evidence="1">
    <location>
        <begin position="1"/>
        <end position="22"/>
    </location>
</feature>
<reference evidence="2" key="1">
    <citation type="submission" date="2021-06" db="EMBL/GenBank/DDBJ databases">
        <title>Comparative genomics, transcriptomics and evolutionary studies reveal genomic signatures of adaptation to plant cell wall in hemibiotrophic fungi.</title>
        <authorList>
            <consortium name="DOE Joint Genome Institute"/>
            <person name="Baroncelli R."/>
            <person name="Diaz J.F."/>
            <person name="Benocci T."/>
            <person name="Peng M."/>
            <person name="Battaglia E."/>
            <person name="Haridas S."/>
            <person name="Andreopoulos W."/>
            <person name="Labutti K."/>
            <person name="Pangilinan J."/>
            <person name="Floch G.L."/>
            <person name="Makela M.R."/>
            <person name="Henrissat B."/>
            <person name="Grigoriev I.V."/>
            <person name="Crouch J.A."/>
            <person name="De Vries R.P."/>
            <person name="Sukno S.A."/>
            <person name="Thon M.R."/>
        </authorList>
    </citation>
    <scope>NUCLEOTIDE SEQUENCE</scope>
    <source>
        <strain evidence="2">MAFF235873</strain>
    </source>
</reference>
<sequence length="92" mass="10610">MTRRMRKKNAPGGLKRSAKRCQPAVNGRKIHLFSFPLLFLQIAHATRQNRPFARRNRRRAKLRGKNNTLRDAIEPSRIKRQSKTASSISAAF</sequence>
<evidence type="ECO:0000256" key="1">
    <source>
        <dbReference type="SAM" id="MobiDB-lite"/>
    </source>
</evidence>
<feature type="compositionally biased region" description="Polar residues" evidence="1">
    <location>
        <begin position="83"/>
        <end position="92"/>
    </location>
</feature>
<gene>
    <name evidence="2" type="ORF">LX32DRAFT_348332</name>
</gene>
<name>A0AAD9LTZ4_9PEZI</name>
<organism evidence="2 3">
    <name type="scientific">Colletotrichum zoysiae</name>
    <dbReference type="NCBI Taxonomy" id="1216348"/>
    <lineage>
        <taxon>Eukaryota</taxon>
        <taxon>Fungi</taxon>
        <taxon>Dikarya</taxon>
        <taxon>Ascomycota</taxon>
        <taxon>Pezizomycotina</taxon>
        <taxon>Sordariomycetes</taxon>
        <taxon>Hypocreomycetidae</taxon>
        <taxon>Glomerellales</taxon>
        <taxon>Glomerellaceae</taxon>
        <taxon>Colletotrichum</taxon>
        <taxon>Colletotrichum graminicola species complex</taxon>
    </lineage>
</organism>